<keyword evidence="4" id="KW-1185">Reference proteome</keyword>
<feature type="compositionally biased region" description="Basic and acidic residues" evidence="1">
    <location>
        <begin position="63"/>
        <end position="78"/>
    </location>
</feature>
<evidence type="ECO:0000256" key="1">
    <source>
        <dbReference type="SAM" id="MobiDB-lite"/>
    </source>
</evidence>
<dbReference type="RefSeq" id="XP_007419272.1">
    <property type="nucleotide sequence ID" value="XM_007419210.1"/>
</dbReference>
<feature type="chain" id="PRO_5003321432" description="Secreted protein" evidence="2">
    <location>
        <begin position="37"/>
        <end position="487"/>
    </location>
</feature>
<dbReference type="InParanoid" id="F4SD21"/>
<evidence type="ECO:0000313" key="3">
    <source>
        <dbReference type="EMBL" id="EGF97456.1"/>
    </source>
</evidence>
<dbReference type="AlphaFoldDB" id="F4SD21"/>
<organism evidence="4">
    <name type="scientific">Melampsora larici-populina (strain 98AG31 / pathotype 3-4-7)</name>
    <name type="common">Poplar leaf rust fungus</name>
    <dbReference type="NCBI Taxonomy" id="747676"/>
    <lineage>
        <taxon>Eukaryota</taxon>
        <taxon>Fungi</taxon>
        <taxon>Dikarya</taxon>
        <taxon>Basidiomycota</taxon>
        <taxon>Pucciniomycotina</taxon>
        <taxon>Pucciniomycetes</taxon>
        <taxon>Pucciniales</taxon>
        <taxon>Melampsoraceae</taxon>
        <taxon>Melampsora</taxon>
    </lineage>
</organism>
<feature type="compositionally biased region" description="Polar residues" evidence="1">
    <location>
        <begin position="423"/>
        <end position="441"/>
    </location>
</feature>
<dbReference type="KEGG" id="mlr:MELLADRAFT_69985"/>
<proteinExistence type="predicted"/>
<evidence type="ECO:0000256" key="2">
    <source>
        <dbReference type="SAM" id="SignalP"/>
    </source>
</evidence>
<feature type="region of interest" description="Disordered" evidence="1">
    <location>
        <begin position="423"/>
        <end position="442"/>
    </location>
</feature>
<dbReference type="HOGENOM" id="CLU_499732_0_0_1"/>
<reference evidence="4" key="1">
    <citation type="journal article" date="2011" name="Proc. Natl. Acad. Sci. U.S.A.">
        <title>Obligate biotrophy features unraveled by the genomic analysis of rust fungi.</title>
        <authorList>
            <person name="Duplessis S."/>
            <person name="Cuomo C.A."/>
            <person name="Lin Y.-C."/>
            <person name="Aerts A."/>
            <person name="Tisserant E."/>
            <person name="Veneault-Fourrey C."/>
            <person name="Joly D.L."/>
            <person name="Hacquard S."/>
            <person name="Amselem J."/>
            <person name="Cantarel B.L."/>
            <person name="Chiu R."/>
            <person name="Coutinho P.M."/>
            <person name="Feau N."/>
            <person name="Field M."/>
            <person name="Frey P."/>
            <person name="Gelhaye E."/>
            <person name="Goldberg J."/>
            <person name="Grabherr M.G."/>
            <person name="Kodira C.D."/>
            <person name="Kohler A."/>
            <person name="Kuees U."/>
            <person name="Lindquist E.A."/>
            <person name="Lucas S.M."/>
            <person name="Mago R."/>
            <person name="Mauceli E."/>
            <person name="Morin E."/>
            <person name="Murat C."/>
            <person name="Pangilinan J.L."/>
            <person name="Park R."/>
            <person name="Pearson M."/>
            <person name="Quesneville H."/>
            <person name="Rouhier N."/>
            <person name="Sakthikumar S."/>
            <person name="Salamov A.A."/>
            <person name="Schmutz J."/>
            <person name="Selles B."/>
            <person name="Shapiro H."/>
            <person name="Tanguay P."/>
            <person name="Tuskan G.A."/>
            <person name="Henrissat B."/>
            <person name="Van de Peer Y."/>
            <person name="Rouze P."/>
            <person name="Ellis J.G."/>
            <person name="Dodds P.N."/>
            <person name="Schein J.E."/>
            <person name="Zhong S."/>
            <person name="Hamelin R.C."/>
            <person name="Grigoriev I.V."/>
            <person name="Szabo L.J."/>
            <person name="Martin F."/>
        </authorList>
    </citation>
    <scope>NUCLEOTIDE SEQUENCE [LARGE SCALE GENOMIC DNA]</scope>
    <source>
        <strain evidence="4">98AG31 / pathotype 3-4-7</strain>
    </source>
</reference>
<protein>
    <recommendedName>
        <fullName evidence="5">Secreted protein</fullName>
    </recommendedName>
</protein>
<keyword evidence="2" id="KW-0732">Signal</keyword>
<gene>
    <name evidence="3" type="ORF">MELLADRAFT_69985</name>
</gene>
<dbReference type="VEuPathDB" id="FungiDB:MELLADRAFT_69985"/>
<name>F4SD21_MELLP</name>
<dbReference type="EMBL" id="GL883232">
    <property type="protein sequence ID" value="EGF97456.1"/>
    <property type="molecule type" value="Genomic_DNA"/>
</dbReference>
<accession>F4SD21</accession>
<sequence>MDKGNHIRTPCFRASQLRSFCLIAFLLCQSFQSVVSLPTIASDVEVASKIATEPVMELSQSEKTSEKAVKTFSSDKVKGPPKTKWVPLDNSYRAPTKSVKDQPLPTDADSVTSNEIPSASERPGAPSLLTWTQQHRDIVQQRLNGITAKGRFATNREINEMFYEAEAEITNPSTAPTISTYTPPHWTNKIQANPSIAPTISTYTPPHWTNEIQSGNLDHMGNHPSWQTLAVDNHNQFASQGHYQNLHNFHDAGLNQPPYSAQHVGSDGLNHYILPDVAHAQYAHPYSYEPAPSYQVARKDGTGYFYPQSQQSHDVPHYGHHADSEQVLDHSKEWEDLGGEIDKYRHQEGFKVDDLPHIDDIVNHNGFKVPAPHDFYFTSPHKPEVPNPYEHTATSWKNPNLPEESETGFSDIDKDPRFHPKINNHQPIGTSNDGDQMTRSSRPLGLKYPEFDFLSPNQYHHVWPTNEAPIISNMEKPRLTYSQVLTA</sequence>
<dbReference type="OrthoDB" id="10482887at2759"/>
<dbReference type="GeneID" id="18931387"/>
<evidence type="ECO:0000313" key="4">
    <source>
        <dbReference type="Proteomes" id="UP000001072"/>
    </source>
</evidence>
<feature type="region of interest" description="Disordered" evidence="1">
    <location>
        <begin position="61"/>
        <end position="126"/>
    </location>
</feature>
<dbReference type="Proteomes" id="UP000001072">
    <property type="component" value="Unassembled WGS sequence"/>
</dbReference>
<feature type="signal peptide" evidence="2">
    <location>
        <begin position="1"/>
        <end position="36"/>
    </location>
</feature>
<evidence type="ECO:0008006" key="5">
    <source>
        <dbReference type="Google" id="ProtNLM"/>
    </source>
</evidence>